<dbReference type="PANTHER" id="PTHR35563">
    <property type="entry name" value="BARREL METAL-DEPENDENT HYDROLASE, PUTATIVE (AFU_ORTHOLOGUE AFUA_1G16240)-RELATED"/>
    <property type="match status" value="1"/>
</dbReference>
<sequence length="291" mass="32265">MKSCLPPDPNPVKPAYALPALACDAHCHVFGPVERFPYAEDRSYTPPDAPFESLVALHDHLGLERGVIVQASCHGTDNTAMLDAISRGNGRYRGVAIVDADVTDDTLKALNDAGVRGVRFNFVAHLGGAPDLDVFDRVLRRIEALGWHVVLHLDAQDIVKYADLIGRIRVPFVIDHMGRVRAEAGLDQEPFRQLLELMRNPLAWVKVCGSERVSAGKRPFDDAIPFARALVHAAPDRVLWGTDWPHPNISKDMPNDGELVDLLFRICDDPVLIHKILVENPERLYDFAPGK</sequence>
<dbReference type="EMBL" id="FCON02000261">
    <property type="protein sequence ID" value="SAL87048.1"/>
    <property type="molecule type" value="Genomic_DNA"/>
</dbReference>
<dbReference type="OrthoDB" id="9787654at2"/>
<dbReference type="AlphaFoldDB" id="A0A158L0X7"/>
<dbReference type="InterPro" id="IPR032466">
    <property type="entry name" value="Metal_Hydrolase"/>
</dbReference>
<comment type="caution">
    <text evidence="2">The sequence shown here is derived from an EMBL/GenBank/DDBJ whole genome shotgun (WGS) entry which is preliminary data.</text>
</comment>
<dbReference type="GO" id="GO:0016787">
    <property type="term" value="F:hydrolase activity"/>
    <property type="evidence" value="ECO:0007669"/>
    <property type="project" value="UniProtKB-KW"/>
</dbReference>
<evidence type="ECO:0000259" key="1">
    <source>
        <dbReference type="Pfam" id="PF04909"/>
    </source>
</evidence>
<dbReference type="SUPFAM" id="SSF51556">
    <property type="entry name" value="Metallo-dependent hydrolases"/>
    <property type="match status" value="1"/>
</dbReference>
<organism evidence="2 3">
    <name type="scientific">Caballeronia choica</name>
    <dbReference type="NCBI Taxonomy" id="326476"/>
    <lineage>
        <taxon>Bacteria</taxon>
        <taxon>Pseudomonadati</taxon>
        <taxon>Pseudomonadota</taxon>
        <taxon>Betaproteobacteria</taxon>
        <taxon>Burkholderiales</taxon>
        <taxon>Burkholderiaceae</taxon>
        <taxon>Caballeronia</taxon>
    </lineage>
</organism>
<feature type="domain" description="Amidohydrolase-related" evidence="1">
    <location>
        <begin position="23"/>
        <end position="287"/>
    </location>
</feature>
<dbReference type="PANTHER" id="PTHR35563:SF2">
    <property type="entry name" value="BARREL METAL-DEPENDENT HYDROLASE, PUTATIVE (AFU_ORTHOLOGUE AFUA_1G16240)-RELATED"/>
    <property type="match status" value="1"/>
</dbReference>
<dbReference type="Proteomes" id="UP000054770">
    <property type="component" value="Unassembled WGS sequence"/>
</dbReference>
<reference evidence="2" key="1">
    <citation type="submission" date="2016-01" db="EMBL/GenBank/DDBJ databases">
        <authorList>
            <person name="Peeters C."/>
        </authorList>
    </citation>
    <scope>NUCLEOTIDE SEQUENCE [LARGE SCALE GENOMIC DNA]</scope>
    <source>
        <strain evidence="2">LMG 22940</strain>
    </source>
</reference>
<evidence type="ECO:0000313" key="3">
    <source>
        <dbReference type="Proteomes" id="UP000054770"/>
    </source>
</evidence>
<dbReference type="Gene3D" id="3.20.20.140">
    <property type="entry name" value="Metal-dependent hydrolases"/>
    <property type="match status" value="1"/>
</dbReference>
<proteinExistence type="predicted"/>
<protein>
    <submittedName>
        <fullName evidence="2">Amidohydrolase 2</fullName>
    </submittedName>
</protein>
<name>A0A158L0X7_9BURK</name>
<dbReference type="Pfam" id="PF04909">
    <property type="entry name" value="Amidohydro_2"/>
    <property type="match status" value="1"/>
</dbReference>
<dbReference type="InterPro" id="IPR006680">
    <property type="entry name" value="Amidohydro-rel"/>
</dbReference>
<dbReference type="InterPro" id="IPR052358">
    <property type="entry name" value="Aro_Compnd_Degr_Hydrolases"/>
</dbReference>
<evidence type="ECO:0000313" key="2">
    <source>
        <dbReference type="EMBL" id="SAL87048.1"/>
    </source>
</evidence>
<gene>
    <name evidence="2" type="ORF">AWB68_08253</name>
</gene>
<dbReference type="RefSeq" id="WP_087650000.1">
    <property type="nucleotide sequence ID" value="NZ_FCON02000261.1"/>
</dbReference>
<accession>A0A158L0X7</accession>
<keyword evidence="3" id="KW-1185">Reference proteome</keyword>